<gene>
    <name evidence="2" type="primary">gdpP_6</name>
    <name evidence="2" type="ORF">SDC9_61305</name>
</gene>
<dbReference type="Pfam" id="PF02272">
    <property type="entry name" value="DHHA1"/>
    <property type="match status" value="1"/>
</dbReference>
<reference evidence="2" key="1">
    <citation type="submission" date="2019-08" db="EMBL/GenBank/DDBJ databases">
        <authorList>
            <person name="Kucharzyk K."/>
            <person name="Murdoch R.W."/>
            <person name="Higgins S."/>
            <person name="Loffler F."/>
        </authorList>
    </citation>
    <scope>NUCLEOTIDE SEQUENCE</scope>
</reference>
<dbReference type="GO" id="GO:0003676">
    <property type="term" value="F:nucleic acid binding"/>
    <property type="evidence" value="ECO:0007669"/>
    <property type="project" value="InterPro"/>
</dbReference>
<organism evidence="2">
    <name type="scientific">bioreactor metagenome</name>
    <dbReference type="NCBI Taxonomy" id="1076179"/>
    <lineage>
        <taxon>unclassified sequences</taxon>
        <taxon>metagenomes</taxon>
        <taxon>ecological metagenomes</taxon>
    </lineage>
</organism>
<dbReference type="InterPro" id="IPR003156">
    <property type="entry name" value="DHHA1_dom"/>
</dbReference>
<keyword evidence="2" id="KW-0378">Hydrolase</keyword>
<dbReference type="InterPro" id="IPR038763">
    <property type="entry name" value="DHH_sf"/>
</dbReference>
<dbReference type="AlphaFoldDB" id="A0A644XGP6"/>
<dbReference type="PANTHER" id="PTHR47618:SF2">
    <property type="entry name" value="CYCLIC-DI-AMP PHOSPHODIESTERASE GDPP"/>
    <property type="match status" value="1"/>
</dbReference>
<dbReference type="GO" id="GO:0016787">
    <property type="term" value="F:hydrolase activity"/>
    <property type="evidence" value="ECO:0007669"/>
    <property type="project" value="UniProtKB-KW"/>
</dbReference>
<evidence type="ECO:0000259" key="1">
    <source>
        <dbReference type="Pfam" id="PF02272"/>
    </source>
</evidence>
<accession>A0A644XGP6</accession>
<feature type="domain" description="DHHA1" evidence="1">
    <location>
        <begin position="33"/>
        <end position="118"/>
    </location>
</feature>
<sequence length="131" mass="14036">MVTVVQRAKLVADARIPIPGLAVSVYKNAPSGDNTSVILAQAADELVTMSEVKVSVVMAETENELLVSARSDGSVNVQTIMEELGGGGHQTVAGVQLKGVKAEEVEPQIIELTRKQMEERETNESNITARY</sequence>
<dbReference type="Gene3D" id="3.10.310.30">
    <property type="match status" value="1"/>
</dbReference>
<proteinExistence type="predicted"/>
<dbReference type="EMBL" id="VSSQ01002360">
    <property type="protein sequence ID" value="MPM14941.1"/>
    <property type="molecule type" value="Genomic_DNA"/>
</dbReference>
<dbReference type="InterPro" id="IPR051319">
    <property type="entry name" value="Oligoribo/pAp-PDE_c-di-AMP_PDE"/>
</dbReference>
<comment type="caution">
    <text evidence="2">The sequence shown here is derived from an EMBL/GenBank/DDBJ whole genome shotgun (WGS) entry which is preliminary data.</text>
</comment>
<evidence type="ECO:0000313" key="2">
    <source>
        <dbReference type="EMBL" id="MPM14941.1"/>
    </source>
</evidence>
<protein>
    <submittedName>
        <fullName evidence="2">Cyclic-di-AMP phosphodiesterase GdpP</fullName>
        <ecNumber evidence="2">3.1.4.-</ecNumber>
    </submittedName>
</protein>
<name>A0A644XGP6_9ZZZZ</name>
<dbReference type="SUPFAM" id="SSF64182">
    <property type="entry name" value="DHH phosphoesterases"/>
    <property type="match status" value="1"/>
</dbReference>
<dbReference type="EC" id="3.1.4.-" evidence="2"/>
<dbReference type="PANTHER" id="PTHR47618">
    <property type="entry name" value="BIFUNCTIONAL OLIGORIBONUCLEASE AND PAP PHOSPHATASE NRNA"/>
    <property type="match status" value="1"/>
</dbReference>